<evidence type="ECO:0000259" key="7">
    <source>
        <dbReference type="Pfam" id="PF00590"/>
    </source>
</evidence>
<feature type="domain" description="Tetrapyrrole methylase" evidence="7">
    <location>
        <begin position="7"/>
        <end position="216"/>
    </location>
</feature>
<dbReference type="PANTHER" id="PTHR45790">
    <property type="entry name" value="SIROHEME SYNTHASE-RELATED"/>
    <property type="match status" value="1"/>
</dbReference>
<evidence type="ECO:0000256" key="5">
    <source>
        <dbReference type="ARBA" id="ARBA00023244"/>
    </source>
</evidence>
<dbReference type="SUPFAM" id="SSF53790">
    <property type="entry name" value="Tetrapyrrole methylase"/>
    <property type="match status" value="1"/>
</dbReference>
<dbReference type="CDD" id="cd11642">
    <property type="entry name" value="SUMT"/>
    <property type="match status" value="1"/>
</dbReference>
<dbReference type="Pfam" id="PF00590">
    <property type="entry name" value="TP_methylase"/>
    <property type="match status" value="1"/>
</dbReference>
<dbReference type="GO" id="GO:0004851">
    <property type="term" value="F:uroporphyrin-III C-methyltransferase activity"/>
    <property type="evidence" value="ECO:0007669"/>
    <property type="project" value="UniProtKB-EC"/>
</dbReference>
<keyword evidence="9" id="KW-1185">Reference proteome</keyword>
<gene>
    <name evidence="8" type="primary">cobA</name>
    <name evidence="8" type="ORF">MKY91_08615</name>
</gene>
<dbReference type="NCBIfam" id="TIGR01469">
    <property type="entry name" value="cobA_cysG_Cterm"/>
    <property type="match status" value="1"/>
</dbReference>
<evidence type="ECO:0000256" key="2">
    <source>
        <dbReference type="ARBA" id="ARBA00022603"/>
    </source>
</evidence>
<keyword evidence="3 6" id="KW-0808">Transferase</keyword>
<dbReference type="InterPro" id="IPR006366">
    <property type="entry name" value="CobA/CysG_C"/>
</dbReference>
<evidence type="ECO:0000313" key="9">
    <source>
        <dbReference type="Proteomes" id="UP001418796"/>
    </source>
</evidence>
<dbReference type="EC" id="2.1.1.107" evidence="1"/>
<proteinExistence type="inferred from homology"/>
<organism evidence="8 9">
    <name type="scientific">Alkalicoccobacillus gibsonii</name>
    <dbReference type="NCBI Taxonomy" id="79881"/>
    <lineage>
        <taxon>Bacteria</taxon>
        <taxon>Bacillati</taxon>
        <taxon>Bacillota</taxon>
        <taxon>Bacilli</taxon>
        <taxon>Bacillales</taxon>
        <taxon>Bacillaceae</taxon>
        <taxon>Alkalicoccobacillus</taxon>
    </lineage>
</organism>
<dbReference type="Proteomes" id="UP001418796">
    <property type="component" value="Unassembled WGS sequence"/>
</dbReference>
<name>A0ABU9VH16_9BACI</name>
<comment type="caution">
    <text evidence="8">The sequence shown here is derived from an EMBL/GenBank/DDBJ whole genome shotgun (WGS) entry which is preliminary data.</text>
</comment>
<keyword evidence="5" id="KW-0627">Porphyrin biosynthesis</keyword>
<dbReference type="RefSeq" id="WP_343130159.1">
    <property type="nucleotide sequence ID" value="NZ_JBCITK010000001.1"/>
</dbReference>
<evidence type="ECO:0000256" key="4">
    <source>
        <dbReference type="ARBA" id="ARBA00022691"/>
    </source>
</evidence>
<evidence type="ECO:0000256" key="1">
    <source>
        <dbReference type="ARBA" id="ARBA00012162"/>
    </source>
</evidence>
<dbReference type="Gene3D" id="3.30.950.10">
    <property type="entry name" value="Methyltransferase, Cobalt-precorrin-4 Transmethylase, Domain 2"/>
    <property type="match status" value="1"/>
</dbReference>
<dbReference type="PANTHER" id="PTHR45790:SF3">
    <property type="entry name" value="S-ADENOSYL-L-METHIONINE-DEPENDENT UROPORPHYRINOGEN III METHYLTRANSFERASE, CHLOROPLASTIC"/>
    <property type="match status" value="1"/>
</dbReference>
<keyword evidence="2 6" id="KW-0489">Methyltransferase</keyword>
<keyword evidence="4" id="KW-0949">S-adenosyl-L-methionine</keyword>
<evidence type="ECO:0000313" key="8">
    <source>
        <dbReference type="EMBL" id="MEN0643204.1"/>
    </source>
</evidence>
<dbReference type="SUPFAM" id="SSF69618">
    <property type="entry name" value="HemD-like"/>
    <property type="match status" value="1"/>
</dbReference>
<dbReference type="PROSITE" id="PS00840">
    <property type="entry name" value="SUMT_2"/>
    <property type="match status" value="1"/>
</dbReference>
<evidence type="ECO:0000256" key="6">
    <source>
        <dbReference type="RuleBase" id="RU003960"/>
    </source>
</evidence>
<sequence>MQNKGFVSFIGAGPGDAGLLTVKALERLKKADVILYDRLVNPVLLEHCHHLAQLVYCGKLPDRHLIRQESINELLVTYASEGKRVVRLKGGDPGVFGRVGEEAQALEPYHIPYEIIPGITSGIGAPLYAGIPVTYRNVSTSFAVVTGHNQTGTSTIDWQALANGVDTLAFYMGVKKLDEITSNLMIHGRSANQPVKVIQWGTLGKQRTVTGTLSTIVQKIKEEQISNPAITLVGDVAGIGEAKISWFESQPLFNTHVLIARSTQHESRGAEQLRLLGADVFEYPRWQLKESEFPASFNFSNVDQIQFETNEAVEWFFDWLFSLRFDMREIRADVYANTRTGIEALAKRGIQLSPRKWNPDRPSLILGQTEPVEVNLNHQFICTHQKRPYPQSNQTLLRLNDEERIEILVIPNAKSVESLLSGAKELGLTPEEWSSKVQVVCFGQASEAAAKKAGFSITHTLNDPSWDVLTDWLLEQKRSWTT</sequence>
<comment type="similarity">
    <text evidence="6">Belongs to the precorrin methyltransferase family.</text>
</comment>
<dbReference type="NCBIfam" id="NF004790">
    <property type="entry name" value="PRK06136.1"/>
    <property type="match status" value="1"/>
</dbReference>
<accession>A0ABU9VH16</accession>
<dbReference type="EMBL" id="JBCITK010000001">
    <property type="protein sequence ID" value="MEN0643204.1"/>
    <property type="molecule type" value="Genomic_DNA"/>
</dbReference>
<dbReference type="InterPro" id="IPR036108">
    <property type="entry name" value="4pyrrol_syn_uPrphyn_synt_sf"/>
</dbReference>
<dbReference type="InterPro" id="IPR014776">
    <property type="entry name" value="4pyrrole_Mease_sub2"/>
</dbReference>
<dbReference type="GO" id="GO:0032259">
    <property type="term" value="P:methylation"/>
    <property type="evidence" value="ECO:0007669"/>
    <property type="project" value="UniProtKB-KW"/>
</dbReference>
<dbReference type="InterPro" id="IPR014777">
    <property type="entry name" value="4pyrrole_Mease_sub1"/>
</dbReference>
<protein>
    <recommendedName>
        <fullName evidence="1">uroporphyrinogen-III C-methyltransferase</fullName>
        <ecNumber evidence="1">2.1.1.107</ecNumber>
    </recommendedName>
</protein>
<dbReference type="InterPro" id="IPR050161">
    <property type="entry name" value="Siro_Cobalamin_biosynth"/>
</dbReference>
<reference evidence="8 9" key="1">
    <citation type="submission" date="2024-03" db="EMBL/GenBank/DDBJ databases">
        <title>Bacilli Hybrid Assemblies.</title>
        <authorList>
            <person name="Kovac J."/>
        </authorList>
    </citation>
    <scope>NUCLEOTIDE SEQUENCE [LARGE SCALE GENOMIC DNA]</scope>
    <source>
        <strain evidence="8 9">FSL R7-0666</strain>
    </source>
</reference>
<dbReference type="PROSITE" id="PS00839">
    <property type="entry name" value="SUMT_1"/>
    <property type="match status" value="1"/>
</dbReference>
<evidence type="ECO:0000256" key="3">
    <source>
        <dbReference type="ARBA" id="ARBA00022679"/>
    </source>
</evidence>
<dbReference type="Gene3D" id="3.40.1010.10">
    <property type="entry name" value="Cobalt-precorrin-4 Transmethylase, Domain 1"/>
    <property type="match status" value="1"/>
</dbReference>
<dbReference type="InterPro" id="IPR003043">
    <property type="entry name" value="Uropor_MeTrfase_CS"/>
</dbReference>
<dbReference type="InterPro" id="IPR035996">
    <property type="entry name" value="4pyrrol_Methylase_sf"/>
</dbReference>
<dbReference type="InterPro" id="IPR000878">
    <property type="entry name" value="4pyrrol_Mease"/>
</dbReference>